<protein>
    <submittedName>
        <fullName evidence="1">Uncharacterized protein</fullName>
    </submittedName>
</protein>
<dbReference type="EMBL" id="ASHM01073036">
    <property type="protein sequence ID" value="PNX55846.1"/>
    <property type="molecule type" value="Genomic_DNA"/>
</dbReference>
<accession>A0A2K3JP97</accession>
<reference evidence="1 2" key="1">
    <citation type="journal article" date="2014" name="Am. J. Bot.">
        <title>Genome assembly and annotation for red clover (Trifolium pratense; Fabaceae).</title>
        <authorList>
            <person name="Istvanek J."/>
            <person name="Jaros M."/>
            <person name="Krenek A."/>
            <person name="Repkova J."/>
        </authorList>
    </citation>
    <scope>NUCLEOTIDE SEQUENCE [LARGE SCALE GENOMIC DNA]</scope>
    <source>
        <strain evidence="2">cv. Tatra</strain>
        <tissue evidence="1">Young leaves</tissue>
    </source>
</reference>
<name>A0A2K3JP97_TRIPR</name>
<reference evidence="1 2" key="2">
    <citation type="journal article" date="2017" name="Front. Plant Sci.">
        <title>Gene Classification and Mining of Molecular Markers Useful in Red Clover (Trifolium pratense) Breeding.</title>
        <authorList>
            <person name="Istvanek J."/>
            <person name="Dluhosova J."/>
            <person name="Dluhos P."/>
            <person name="Patkova L."/>
            <person name="Nedelnik J."/>
            <person name="Repkova J."/>
        </authorList>
    </citation>
    <scope>NUCLEOTIDE SEQUENCE [LARGE SCALE GENOMIC DNA]</scope>
    <source>
        <strain evidence="2">cv. Tatra</strain>
        <tissue evidence="1">Young leaves</tissue>
    </source>
</reference>
<evidence type="ECO:0000313" key="2">
    <source>
        <dbReference type="Proteomes" id="UP000236291"/>
    </source>
</evidence>
<evidence type="ECO:0000313" key="1">
    <source>
        <dbReference type="EMBL" id="PNX55846.1"/>
    </source>
</evidence>
<comment type="caution">
    <text evidence="1">The sequence shown here is derived from an EMBL/GenBank/DDBJ whole genome shotgun (WGS) entry which is preliminary data.</text>
</comment>
<gene>
    <name evidence="1" type="ORF">L195_g049477</name>
</gene>
<sequence length="10" mass="1079">MSLLPCVEGM</sequence>
<dbReference type="Proteomes" id="UP000236291">
    <property type="component" value="Unassembled WGS sequence"/>
</dbReference>
<organism evidence="1 2">
    <name type="scientific">Trifolium pratense</name>
    <name type="common">Red clover</name>
    <dbReference type="NCBI Taxonomy" id="57577"/>
    <lineage>
        <taxon>Eukaryota</taxon>
        <taxon>Viridiplantae</taxon>
        <taxon>Streptophyta</taxon>
        <taxon>Embryophyta</taxon>
        <taxon>Tracheophyta</taxon>
        <taxon>Spermatophyta</taxon>
        <taxon>Magnoliopsida</taxon>
        <taxon>eudicotyledons</taxon>
        <taxon>Gunneridae</taxon>
        <taxon>Pentapetalae</taxon>
        <taxon>rosids</taxon>
        <taxon>fabids</taxon>
        <taxon>Fabales</taxon>
        <taxon>Fabaceae</taxon>
        <taxon>Papilionoideae</taxon>
        <taxon>50 kb inversion clade</taxon>
        <taxon>NPAAA clade</taxon>
        <taxon>Hologalegina</taxon>
        <taxon>IRL clade</taxon>
        <taxon>Trifolieae</taxon>
        <taxon>Trifolium</taxon>
    </lineage>
</organism>
<proteinExistence type="predicted"/>
<feature type="non-terminal residue" evidence="1">
    <location>
        <position position="10"/>
    </location>
</feature>